<dbReference type="Proteomes" id="UP000008311">
    <property type="component" value="Unassembled WGS sequence"/>
</dbReference>
<evidence type="ECO:0000313" key="3">
    <source>
        <dbReference type="Proteomes" id="UP000008311"/>
    </source>
</evidence>
<keyword evidence="3" id="KW-1185">Reference proteome</keyword>
<protein>
    <submittedName>
        <fullName evidence="2">Uncharacterized protein</fullName>
    </submittedName>
</protein>
<dbReference type="EMBL" id="EQ983844">
    <property type="protein sequence ID" value="EEF24004.1"/>
    <property type="molecule type" value="Genomic_DNA"/>
</dbReference>
<name>B9TJG0_RICCO</name>
<feature type="compositionally biased region" description="Basic and acidic residues" evidence="1">
    <location>
        <begin position="1"/>
        <end position="12"/>
    </location>
</feature>
<gene>
    <name evidence="2" type="ORF">RCOM_2092810</name>
</gene>
<dbReference type="AlphaFoldDB" id="B9TJG0"/>
<evidence type="ECO:0000313" key="2">
    <source>
        <dbReference type="EMBL" id="EEF24004.1"/>
    </source>
</evidence>
<dbReference type="InParanoid" id="B9TJG0"/>
<evidence type="ECO:0000256" key="1">
    <source>
        <dbReference type="SAM" id="MobiDB-lite"/>
    </source>
</evidence>
<reference evidence="3" key="1">
    <citation type="journal article" date="2010" name="Nat. Biotechnol.">
        <title>Draft genome sequence of the oilseed species Ricinus communis.</title>
        <authorList>
            <person name="Chan A.P."/>
            <person name="Crabtree J."/>
            <person name="Zhao Q."/>
            <person name="Lorenzi H."/>
            <person name="Orvis J."/>
            <person name="Puiu D."/>
            <person name="Melake-Berhan A."/>
            <person name="Jones K.M."/>
            <person name="Redman J."/>
            <person name="Chen G."/>
            <person name="Cahoon E.B."/>
            <person name="Gedil M."/>
            <person name="Stanke M."/>
            <person name="Haas B.J."/>
            <person name="Wortman J.R."/>
            <person name="Fraser-Liggett C.M."/>
            <person name="Ravel J."/>
            <person name="Rabinowicz P.D."/>
        </authorList>
    </citation>
    <scope>NUCLEOTIDE SEQUENCE [LARGE SCALE GENOMIC DNA]</scope>
    <source>
        <strain evidence="3">cv. Hale</strain>
    </source>
</reference>
<feature type="region of interest" description="Disordered" evidence="1">
    <location>
        <begin position="1"/>
        <end position="22"/>
    </location>
</feature>
<accession>B9TJG0</accession>
<proteinExistence type="predicted"/>
<organism evidence="2 3">
    <name type="scientific">Ricinus communis</name>
    <name type="common">Castor bean</name>
    <dbReference type="NCBI Taxonomy" id="3988"/>
    <lineage>
        <taxon>Eukaryota</taxon>
        <taxon>Viridiplantae</taxon>
        <taxon>Streptophyta</taxon>
        <taxon>Embryophyta</taxon>
        <taxon>Tracheophyta</taxon>
        <taxon>Spermatophyta</taxon>
        <taxon>Magnoliopsida</taxon>
        <taxon>eudicotyledons</taxon>
        <taxon>Gunneridae</taxon>
        <taxon>Pentapetalae</taxon>
        <taxon>rosids</taxon>
        <taxon>fabids</taxon>
        <taxon>Malpighiales</taxon>
        <taxon>Euphorbiaceae</taxon>
        <taxon>Acalyphoideae</taxon>
        <taxon>Acalypheae</taxon>
        <taxon>Ricinus</taxon>
    </lineage>
</organism>
<sequence length="92" mass="9784">MGLNTLDHDRTPSARIRTPSQRARDGTRVALVAVRDDERGLRRIAFAAGVVAVRAAGVPADGQRVAFPQQQGRLAGRADVAVVPCRVDIAAE</sequence>